<evidence type="ECO:0000256" key="1">
    <source>
        <dbReference type="SAM" id="Phobius"/>
    </source>
</evidence>
<evidence type="ECO:0000313" key="4">
    <source>
        <dbReference type="RefSeq" id="XP_006867302.1"/>
    </source>
</evidence>
<dbReference type="InterPro" id="IPR015337">
    <property type="entry name" value="BCMA_Tall-1-bd"/>
</dbReference>
<dbReference type="Pfam" id="PF09257">
    <property type="entry name" value="BCMA-Tall_bind"/>
    <property type="match status" value="1"/>
</dbReference>
<dbReference type="GeneID" id="102823603"/>
<feature type="transmembrane region" description="Helical" evidence="1">
    <location>
        <begin position="50"/>
        <end position="73"/>
    </location>
</feature>
<proteinExistence type="predicted"/>
<organism evidence="3 4">
    <name type="scientific">Chrysochloris asiatica</name>
    <name type="common">Cape golden mole</name>
    <dbReference type="NCBI Taxonomy" id="185453"/>
    <lineage>
        <taxon>Eukaryota</taxon>
        <taxon>Metazoa</taxon>
        <taxon>Chordata</taxon>
        <taxon>Craniata</taxon>
        <taxon>Vertebrata</taxon>
        <taxon>Euteleostomi</taxon>
        <taxon>Mammalia</taxon>
        <taxon>Eutheria</taxon>
        <taxon>Afrotheria</taxon>
        <taxon>Chrysochloridae</taxon>
        <taxon>Chrysochlorinae</taxon>
        <taxon>Chrysochloris</taxon>
    </lineage>
</organism>
<feature type="domain" description="BCMA TALL-1 binding" evidence="2">
    <location>
        <begin position="5"/>
        <end position="39"/>
    </location>
</feature>
<protein>
    <submittedName>
        <fullName evidence="4">Tumor necrosis factor receptor superfamily member 17</fullName>
    </submittedName>
</protein>
<dbReference type="AlphaFoldDB" id="A0A9B0WU35"/>
<dbReference type="PANTHER" id="PTHR20437:SF0">
    <property type="entry name" value="TUMOR NECROSIS FACTOR RECEPTOR SUPERFAMILY MEMBER 17"/>
    <property type="match status" value="1"/>
</dbReference>
<evidence type="ECO:0000259" key="2">
    <source>
        <dbReference type="Pfam" id="PF09257"/>
    </source>
</evidence>
<keyword evidence="1" id="KW-0472">Membrane</keyword>
<dbReference type="InterPro" id="IPR043521">
    <property type="entry name" value="TNFR_13C/17"/>
</dbReference>
<dbReference type="OrthoDB" id="9894478at2759"/>
<accession>A0A9B0WU35</accession>
<sequence length="346" mass="37113">MAPQCFQNEYLDGLLHACKPCHLRCSHTPPLVCQHYCNTNLTNSAKGTHVILWTCVGLCLAVSLAFFLMMYLLKKMSAELLKDKFKNTGPVLQDVADIDRNSSMTGVESALPRGLGYTVEECTCEDCVSCKQKIDSDHLFPLPAMEEGATILVTTKTSDHSISLPDFRGSRELWGVRRQPETVLPQAPIAPRPRAGSPCLHSGSGGGALAAALYFRGGVGGPSGRRLLACLELRGGSVGGAGTGLGSGIMSDCHSAQPSDLSEVIHAIVKGKRHCRFADVFMIACSELCVIDCLLQCQIRFGGRKEIASDSDSSLEAPCLEPGDLETTCVEPAQLKDVQVPIRFSS</sequence>
<dbReference type="CDD" id="cd13414">
    <property type="entry name" value="TNFRSF17"/>
    <property type="match status" value="1"/>
</dbReference>
<keyword evidence="1" id="KW-1133">Transmembrane helix</keyword>
<dbReference type="PANTHER" id="PTHR20437">
    <property type="entry name" value="TUMOR NECROSIS FACTOR RECEPTOR SUBFAMILY MEMBER 13/17"/>
    <property type="match status" value="1"/>
</dbReference>
<name>A0A9B0WU35_CHRAS</name>
<dbReference type="InterPro" id="IPR022320">
    <property type="entry name" value="TNFR_17"/>
</dbReference>
<keyword evidence="1" id="KW-0812">Transmembrane</keyword>
<keyword evidence="4" id="KW-0675">Receptor</keyword>
<dbReference type="RefSeq" id="XP_006867302.1">
    <property type="nucleotide sequence ID" value="XM_006867240.1"/>
</dbReference>
<dbReference type="GO" id="GO:0038023">
    <property type="term" value="F:signaling receptor activity"/>
    <property type="evidence" value="ECO:0007669"/>
    <property type="project" value="InterPro"/>
</dbReference>
<evidence type="ECO:0000313" key="3">
    <source>
        <dbReference type="Proteomes" id="UP000504623"/>
    </source>
</evidence>
<gene>
    <name evidence="4" type="primary">TNFRSF17</name>
</gene>
<dbReference type="CTD" id="608"/>
<dbReference type="Gene3D" id="4.10.1290.10">
    <property type="entry name" value="Tumor necrosis factor receptor superfamily"/>
    <property type="match status" value="1"/>
</dbReference>
<reference evidence="4" key="1">
    <citation type="submission" date="2025-08" db="UniProtKB">
        <authorList>
            <consortium name="RefSeq"/>
        </authorList>
    </citation>
    <scope>IDENTIFICATION</scope>
    <source>
        <tissue evidence="4">Spleen</tissue>
    </source>
</reference>
<dbReference type="GO" id="GO:0033209">
    <property type="term" value="P:tumor necrosis factor-mediated signaling pathway"/>
    <property type="evidence" value="ECO:0007669"/>
    <property type="project" value="InterPro"/>
</dbReference>
<dbReference type="Proteomes" id="UP000504623">
    <property type="component" value="Unplaced"/>
</dbReference>
<keyword evidence="3" id="KW-1185">Reference proteome</keyword>
<dbReference type="SUPFAM" id="SSF57586">
    <property type="entry name" value="TNF receptor-like"/>
    <property type="match status" value="1"/>
</dbReference>
<dbReference type="PRINTS" id="PR01967">
    <property type="entry name" value="TNFACTORR17"/>
</dbReference>